<dbReference type="Proteomes" id="UP000002274">
    <property type="component" value="Chromosome"/>
</dbReference>
<dbReference type="KEGG" id="pmf:P9303_17201"/>
<reference evidence="1 2" key="1">
    <citation type="journal article" date="2007" name="PLoS Genet.">
        <title>Patterns and implications of gene gain and loss in the evolution of Prochlorococcus.</title>
        <authorList>
            <person name="Kettler G.C."/>
            <person name="Martiny A.C."/>
            <person name="Huang K."/>
            <person name="Zucker J."/>
            <person name="Coleman M.L."/>
            <person name="Rodrigue S."/>
            <person name="Chen F."/>
            <person name="Lapidus A."/>
            <person name="Ferriera S."/>
            <person name="Johnson J."/>
            <person name="Steglich C."/>
            <person name="Church G.M."/>
            <person name="Richardson P."/>
            <person name="Chisholm S.W."/>
        </authorList>
    </citation>
    <scope>NUCLEOTIDE SEQUENCE [LARGE SCALE GENOMIC DNA]</scope>
    <source>
        <strain evidence="1 2">MIT 9303</strain>
    </source>
</reference>
<sequence>MVSLCPLDAAHNSDVDLKIHHPCSDLVNGSSVKAIHAP</sequence>
<dbReference type="EMBL" id="CP000554">
    <property type="protein sequence ID" value="ABM78464.1"/>
    <property type="molecule type" value="Genomic_DNA"/>
</dbReference>
<gene>
    <name evidence="1" type="ordered locus">P9303_17201</name>
</gene>
<evidence type="ECO:0000313" key="1">
    <source>
        <dbReference type="EMBL" id="ABM78464.1"/>
    </source>
</evidence>
<name>A2CAF4_PROM3</name>
<protein>
    <submittedName>
        <fullName evidence="1">Uncharacterized protein</fullName>
    </submittedName>
</protein>
<proteinExistence type="predicted"/>
<dbReference type="AlphaFoldDB" id="A2CAF4"/>
<organism evidence="1 2">
    <name type="scientific">Prochlorococcus marinus (strain MIT 9303)</name>
    <dbReference type="NCBI Taxonomy" id="59922"/>
    <lineage>
        <taxon>Bacteria</taxon>
        <taxon>Bacillati</taxon>
        <taxon>Cyanobacteriota</taxon>
        <taxon>Cyanophyceae</taxon>
        <taxon>Synechococcales</taxon>
        <taxon>Prochlorococcaceae</taxon>
        <taxon>Prochlorococcus</taxon>
    </lineage>
</organism>
<accession>A2CAF4</accession>
<dbReference type="HOGENOM" id="CLU_3331549_0_0_3"/>
<evidence type="ECO:0000313" key="2">
    <source>
        <dbReference type="Proteomes" id="UP000002274"/>
    </source>
</evidence>